<evidence type="ECO:0000256" key="1">
    <source>
        <dbReference type="SAM" id="MobiDB-lite"/>
    </source>
</evidence>
<dbReference type="AlphaFoldDB" id="A0A8X6PW85"/>
<accession>A0A8X6PW85</accession>
<proteinExistence type="predicted"/>
<gene>
    <name evidence="2" type="ORF">NPIL_639521</name>
</gene>
<sequence>MTTPEPTRHVPHPLFVHERTFVFPSYLTTISSVLRRAIKGNMTDFCLGDTLSHCIFKIIFLFLSRVFHGQPSNQKHEIRNLRNPSPSPEATLVAK</sequence>
<keyword evidence="3" id="KW-1185">Reference proteome</keyword>
<reference evidence="2" key="1">
    <citation type="submission" date="2020-08" db="EMBL/GenBank/DDBJ databases">
        <title>Multicomponent nature underlies the extraordinary mechanical properties of spider dragline silk.</title>
        <authorList>
            <person name="Kono N."/>
            <person name="Nakamura H."/>
            <person name="Mori M."/>
            <person name="Yoshida Y."/>
            <person name="Ohtoshi R."/>
            <person name="Malay A.D."/>
            <person name="Moran D.A.P."/>
            <person name="Tomita M."/>
            <person name="Numata K."/>
            <person name="Arakawa K."/>
        </authorList>
    </citation>
    <scope>NUCLEOTIDE SEQUENCE</scope>
</reference>
<protein>
    <submittedName>
        <fullName evidence="2">Uncharacterized protein</fullName>
    </submittedName>
</protein>
<dbReference type="Proteomes" id="UP000887013">
    <property type="component" value="Unassembled WGS sequence"/>
</dbReference>
<name>A0A8X6PW85_NEPPI</name>
<comment type="caution">
    <text evidence="2">The sequence shown here is derived from an EMBL/GenBank/DDBJ whole genome shotgun (WGS) entry which is preliminary data.</text>
</comment>
<dbReference type="EMBL" id="BMAW01025517">
    <property type="protein sequence ID" value="GFT92873.1"/>
    <property type="molecule type" value="Genomic_DNA"/>
</dbReference>
<evidence type="ECO:0000313" key="2">
    <source>
        <dbReference type="EMBL" id="GFT92873.1"/>
    </source>
</evidence>
<evidence type="ECO:0000313" key="3">
    <source>
        <dbReference type="Proteomes" id="UP000887013"/>
    </source>
</evidence>
<feature type="region of interest" description="Disordered" evidence="1">
    <location>
        <begin position="72"/>
        <end position="95"/>
    </location>
</feature>
<organism evidence="2 3">
    <name type="scientific">Nephila pilipes</name>
    <name type="common">Giant wood spider</name>
    <name type="synonym">Nephila maculata</name>
    <dbReference type="NCBI Taxonomy" id="299642"/>
    <lineage>
        <taxon>Eukaryota</taxon>
        <taxon>Metazoa</taxon>
        <taxon>Ecdysozoa</taxon>
        <taxon>Arthropoda</taxon>
        <taxon>Chelicerata</taxon>
        <taxon>Arachnida</taxon>
        <taxon>Araneae</taxon>
        <taxon>Araneomorphae</taxon>
        <taxon>Entelegynae</taxon>
        <taxon>Araneoidea</taxon>
        <taxon>Nephilidae</taxon>
        <taxon>Nephila</taxon>
    </lineage>
</organism>